<dbReference type="InterPro" id="IPR025427">
    <property type="entry name" value="DUF4160"/>
</dbReference>
<evidence type="ECO:0000313" key="3">
    <source>
        <dbReference type="Proteomes" id="UP000199322"/>
    </source>
</evidence>
<evidence type="ECO:0000313" key="4">
    <source>
        <dbReference type="Proteomes" id="UP000297288"/>
    </source>
</evidence>
<organism evidence="1 3">
    <name type="scientific">Geotoga petraea</name>
    <dbReference type="NCBI Taxonomy" id="28234"/>
    <lineage>
        <taxon>Bacteria</taxon>
        <taxon>Thermotogati</taxon>
        <taxon>Thermotogota</taxon>
        <taxon>Thermotogae</taxon>
        <taxon>Petrotogales</taxon>
        <taxon>Petrotogaceae</taxon>
        <taxon>Geotoga</taxon>
    </lineage>
</organism>
<accession>A0A1G6L120</accession>
<evidence type="ECO:0000313" key="2">
    <source>
        <dbReference type="EMBL" id="TGG88799.1"/>
    </source>
</evidence>
<dbReference type="Pfam" id="PF13711">
    <property type="entry name" value="DUF4160"/>
    <property type="match status" value="1"/>
</dbReference>
<protein>
    <submittedName>
        <fullName evidence="2">DUF4160 domain-containing protein</fullName>
    </submittedName>
</protein>
<dbReference type="RefSeq" id="WP_091403242.1">
    <property type="nucleotide sequence ID" value="NZ_FMYV01000003.1"/>
</dbReference>
<dbReference type="EMBL" id="FMYV01000003">
    <property type="protein sequence ID" value="SDC36758.1"/>
    <property type="molecule type" value="Genomic_DNA"/>
</dbReference>
<sequence length="86" mass="10327">MPTICMFRGIKIYINYRDHLPPHFHCEYGEFNCIISIEDIEIINGDMPNKQLKMIYGWAALHQEELNEEWYLAQQQKELFPIDPLK</sequence>
<dbReference type="Proteomes" id="UP000297288">
    <property type="component" value="Unassembled WGS sequence"/>
</dbReference>
<proteinExistence type="predicted"/>
<dbReference type="AlphaFoldDB" id="A0A1G6L120"/>
<dbReference type="EMBL" id="SRME01000001">
    <property type="protein sequence ID" value="TGG88799.1"/>
    <property type="molecule type" value="Genomic_DNA"/>
</dbReference>
<reference evidence="2 4" key="2">
    <citation type="submission" date="2019-04" db="EMBL/GenBank/DDBJ databases">
        <title>Draft genome sequence data and analysis of a Fermenting Bacterium, Geotoga petraea strain HO-Geo1, isolated from heavy-oil petroleum reservoir in Russia.</title>
        <authorList>
            <person name="Grouzdev D.S."/>
            <person name="Semenova E.M."/>
            <person name="Sokolova D.S."/>
            <person name="Tourova T.P."/>
            <person name="Poltaraus A.B."/>
            <person name="Nazina T.N."/>
        </authorList>
    </citation>
    <scope>NUCLEOTIDE SEQUENCE [LARGE SCALE GENOMIC DNA]</scope>
    <source>
        <strain evidence="2 4">HO-Geo1</strain>
    </source>
</reference>
<keyword evidence="3" id="KW-1185">Reference proteome</keyword>
<dbReference type="OrthoDB" id="122670at2"/>
<evidence type="ECO:0000313" key="1">
    <source>
        <dbReference type="EMBL" id="SDC36758.1"/>
    </source>
</evidence>
<dbReference type="STRING" id="28234.SAMN04488588_0963"/>
<name>A0A1G6L120_9BACT</name>
<reference evidence="1 3" key="1">
    <citation type="submission" date="2016-10" db="EMBL/GenBank/DDBJ databases">
        <authorList>
            <person name="de Groot N.N."/>
        </authorList>
    </citation>
    <scope>NUCLEOTIDE SEQUENCE [LARGE SCALE GENOMIC DNA]</scope>
    <source>
        <strain evidence="1 3">WG14</strain>
    </source>
</reference>
<gene>
    <name evidence="2" type="ORF">E4650_00970</name>
    <name evidence="1" type="ORF">SAMN04488588_0963</name>
</gene>
<dbReference type="Proteomes" id="UP000199322">
    <property type="component" value="Unassembled WGS sequence"/>
</dbReference>